<comment type="caution">
    <text evidence="1">The sequence shown here is derived from an EMBL/GenBank/DDBJ whole genome shotgun (WGS) entry which is preliminary data.</text>
</comment>
<gene>
    <name evidence="1" type="ORF">ENM60_03375</name>
</gene>
<dbReference type="EMBL" id="DRYK01000045">
    <property type="protein sequence ID" value="HHP67817.1"/>
    <property type="molecule type" value="Genomic_DNA"/>
</dbReference>
<organism evidence="1">
    <name type="scientific">Thermogladius calderae</name>
    <dbReference type="NCBI Taxonomy" id="1200300"/>
    <lineage>
        <taxon>Archaea</taxon>
        <taxon>Thermoproteota</taxon>
        <taxon>Thermoprotei</taxon>
        <taxon>Desulfurococcales</taxon>
        <taxon>Desulfurococcaceae</taxon>
        <taxon>Thermogladius</taxon>
    </lineage>
</organism>
<sequence>MSTRRKTFAAREDLIDTVKEIARRKGYSLYDYVNELFEAAIRAEKTGYSISGVVEEILFIKQVRESGFILVPENVFQAMVKLAYTRREEALKAWWEAGLWMGKSYRAKYGGEAVSRFRDMAHRIFWDIPELEVSSIGDEVEIVVTSPKFSQEYAEVFKRMLEGLLEGLSYSVINSEIIGKTIRLKGRLRNV</sequence>
<proteinExistence type="predicted"/>
<reference evidence="1" key="1">
    <citation type="journal article" date="2020" name="mSystems">
        <title>Genome- and Community-Level Interaction Insights into Carbon Utilization and Element Cycling Functions of Hydrothermarchaeota in Hydrothermal Sediment.</title>
        <authorList>
            <person name="Zhou Z."/>
            <person name="Liu Y."/>
            <person name="Xu W."/>
            <person name="Pan J."/>
            <person name="Luo Z.H."/>
            <person name="Li M."/>
        </authorList>
    </citation>
    <scope>NUCLEOTIDE SEQUENCE [LARGE SCALE GENOMIC DNA]</scope>
    <source>
        <strain evidence="1">SpSt-110</strain>
    </source>
</reference>
<accession>A0A7J3XYQ5</accession>
<protein>
    <submittedName>
        <fullName evidence="1">Uncharacterized protein</fullName>
    </submittedName>
</protein>
<name>A0A7J3XYQ5_9CREN</name>
<dbReference type="AlphaFoldDB" id="A0A7J3XYQ5"/>
<evidence type="ECO:0000313" key="1">
    <source>
        <dbReference type="EMBL" id="HHP67817.1"/>
    </source>
</evidence>